<protein>
    <submittedName>
        <fullName evidence="2">Uncharacterized protein</fullName>
    </submittedName>
</protein>
<dbReference type="Proteomes" id="UP001630127">
    <property type="component" value="Unassembled WGS sequence"/>
</dbReference>
<name>A0ABD2ZTZ0_9GENT</name>
<evidence type="ECO:0000256" key="1">
    <source>
        <dbReference type="SAM" id="MobiDB-lite"/>
    </source>
</evidence>
<organism evidence="2 3">
    <name type="scientific">Cinchona calisaya</name>
    <dbReference type="NCBI Taxonomy" id="153742"/>
    <lineage>
        <taxon>Eukaryota</taxon>
        <taxon>Viridiplantae</taxon>
        <taxon>Streptophyta</taxon>
        <taxon>Embryophyta</taxon>
        <taxon>Tracheophyta</taxon>
        <taxon>Spermatophyta</taxon>
        <taxon>Magnoliopsida</taxon>
        <taxon>eudicotyledons</taxon>
        <taxon>Gunneridae</taxon>
        <taxon>Pentapetalae</taxon>
        <taxon>asterids</taxon>
        <taxon>lamiids</taxon>
        <taxon>Gentianales</taxon>
        <taxon>Rubiaceae</taxon>
        <taxon>Cinchonoideae</taxon>
        <taxon>Cinchoneae</taxon>
        <taxon>Cinchona</taxon>
    </lineage>
</organism>
<sequence length="134" mass="14985">MQWRSSILETQELRLLIARASNAGATTPLMCRAYSAEAIAMKVRGNEQAHQAMSNLVTDFLSSAGRQSLNVTKKRITHYSKYLEKDMLNASKIEFQARQAVLGAATNKDKKAEVLPETEQHHHSNAIKCDKITK</sequence>
<evidence type="ECO:0000313" key="3">
    <source>
        <dbReference type="Proteomes" id="UP001630127"/>
    </source>
</evidence>
<feature type="region of interest" description="Disordered" evidence="1">
    <location>
        <begin position="112"/>
        <end position="134"/>
    </location>
</feature>
<accession>A0ABD2ZTZ0</accession>
<gene>
    <name evidence="2" type="ORF">ACH5RR_014781</name>
</gene>
<dbReference type="EMBL" id="JBJUIK010000007">
    <property type="protein sequence ID" value="KAL3521947.1"/>
    <property type="molecule type" value="Genomic_DNA"/>
</dbReference>
<evidence type="ECO:0000313" key="2">
    <source>
        <dbReference type="EMBL" id="KAL3521947.1"/>
    </source>
</evidence>
<keyword evidence="3" id="KW-1185">Reference proteome</keyword>
<dbReference type="AlphaFoldDB" id="A0ABD2ZTZ0"/>
<reference evidence="2 3" key="1">
    <citation type="submission" date="2024-11" db="EMBL/GenBank/DDBJ databases">
        <title>A near-complete genome assembly of Cinchona calisaya.</title>
        <authorList>
            <person name="Lian D.C."/>
            <person name="Zhao X.W."/>
            <person name="Wei L."/>
        </authorList>
    </citation>
    <scope>NUCLEOTIDE SEQUENCE [LARGE SCALE GENOMIC DNA]</scope>
    <source>
        <tissue evidence="2">Nenye</tissue>
    </source>
</reference>
<proteinExistence type="predicted"/>
<comment type="caution">
    <text evidence="2">The sequence shown here is derived from an EMBL/GenBank/DDBJ whole genome shotgun (WGS) entry which is preliminary data.</text>
</comment>